<dbReference type="PANTHER" id="PTHR10151">
    <property type="entry name" value="ECTONUCLEOTIDE PYROPHOSPHATASE/PHOSPHODIESTERASE"/>
    <property type="match status" value="1"/>
</dbReference>
<accession>A0A4U0RGV8</accession>
<gene>
    <name evidence="1" type="ORF">FCI23_52965</name>
</gene>
<comment type="caution">
    <text evidence="1">The sequence shown here is derived from an EMBL/GenBank/DDBJ whole genome shotgun (WGS) entry which is preliminary data.</text>
</comment>
<keyword evidence="2" id="KW-1185">Reference proteome</keyword>
<dbReference type="InterPro" id="IPR017850">
    <property type="entry name" value="Alkaline_phosphatase_core_sf"/>
</dbReference>
<evidence type="ECO:0000313" key="1">
    <source>
        <dbReference type="EMBL" id="TJZ94803.1"/>
    </source>
</evidence>
<dbReference type="Gene3D" id="3.40.720.10">
    <property type="entry name" value="Alkaline Phosphatase, subunit A"/>
    <property type="match status" value="1"/>
</dbReference>
<dbReference type="EMBL" id="SUMC01000200">
    <property type="protein sequence ID" value="TJZ94803.1"/>
    <property type="molecule type" value="Genomic_DNA"/>
</dbReference>
<dbReference type="Proteomes" id="UP000305778">
    <property type="component" value="Unassembled WGS sequence"/>
</dbReference>
<protein>
    <submittedName>
        <fullName evidence="1">Nucleotide pyrophosphatase</fullName>
    </submittedName>
</protein>
<dbReference type="SUPFAM" id="SSF53649">
    <property type="entry name" value="Alkaline phosphatase-like"/>
    <property type="match status" value="1"/>
</dbReference>
<dbReference type="RefSeq" id="WP_136731207.1">
    <property type="nucleotide sequence ID" value="NZ_SUMC01000200.1"/>
</dbReference>
<dbReference type="InterPro" id="IPR023116">
    <property type="entry name" value="Phosphonoacetate_hydro_insert"/>
</dbReference>
<organism evidence="1 2">
    <name type="scientific">Actinacidiphila oryziradicis</name>
    <dbReference type="NCBI Taxonomy" id="2571141"/>
    <lineage>
        <taxon>Bacteria</taxon>
        <taxon>Bacillati</taxon>
        <taxon>Actinomycetota</taxon>
        <taxon>Actinomycetes</taxon>
        <taxon>Kitasatosporales</taxon>
        <taxon>Streptomycetaceae</taxon>
        <taxon>Actinacidiphila</taxon>
    </lineage>
</organism>
<dbReference type="PANTHER" id="PTHR10151:SF120">
    <property type="entry name" value="BIS(5'-ADENOSYL)-TRIPHOSPHATASE"/>
    <property type="match status" value="1"/>
</dbReference>
<dbReference type="AlphaFoldDB" id="A0A4U0RGV8"/>
<dbReference type="Gene3D" id="3.30.1360.110">
    <property type="entry name" value="Domain 2, Phosphonoacetate Hydrolase"/>
    <property type="match status" value="1"/>
</dbReference>
<dbReference type="GO" id="GO:0016787">
    <property type="term" value="F:hydrolase activity"/>
    <property type="evidence" value="ECO:0007669"/>
    <property type="project" value="UniProtKB-ARBA"/>
</dbReference>
<dbReference type="OrthoDB" id="3590172at2"/>
<dbReference type="Pfam" id="PF01663">
    <property type="entry name" value="Phosphodiest"/>
    <property type="match status" value="1"/>
</dbReference>
<proteinExistence type="predicted"/>
<sequence>MHAHQRVIVAMIDGLDPAYLDGGTMPVLTGLGAQGTSGIVDAISPTVTNANNAGISCAAWPAEHGITGNSYFNPATGEADYMEDWTHLTQPTLLERVTTAGGKAALLTAKKKTVRLLGNRTTLAVAAEEPGSEFTDRYGPAPDIYSAEINHWLWGVAVDLLATQPDLDFLYVHTTDYPMHAWPPGDPRTIAHLRRLDELIGEAVAAAPDAAFFATADHGMNGKNLVHDLSQALANRHAPVRFALSAEKDRYVKHHRTFGGTAWIWLHHPADESNVAQTLSSLPGVETVLRREEAASRFHLNPDRIGDLVALGDRDTVFGELPTGRESEQLPQEYRSHGSLYEQKVPLFASNNADYPYTRQPSHNKDLLAPLLGAWTIDS</sequence>
<reference evidence="1 2" key="1">
    <citation type="submission" date="2019-04" db="EMBL/GenBank/DDBJ databases">
        <title>Streptomyces oryziradicis sp. nov., a novel actinomycete isolated from rhizosphere soil of rice (Oryza sativa L.).</title>
        <authorList>
            <person name="Li C."/>
        </authorList>
    </citation>
    <scope>NUCLEOTIDE SEQUENCE [LARGE SCALE GENOMIC DNA]</scope>
    <source>
        <strain evidence="1 2">NEAU-C40</strain>
    </source>
</reference>
<name>A0A4U0RGV8_9ACTN</name>
<evidence type="ECO:0000313" key="2">
    <source>
        <dbReference type="Proteomes" id="UP000305778"/>
    </source>
</evidence>
<dbReference type="InterPro" id="IPR002591">
    <property type="entry name" value="Phosphodiest/P_Trfase"/>
</dbReference>